<proteinExistence type="predicted"/>
<comment type="caution">
    <text evidence="2">The sequence shown here is derived from an EMBL/GenBank/DDBJ whole genome shotgun (WGS) entry which is preliminary data.</text>
</comment>
<dbReference type="InterPro" id="IPR041459">
    <property type="entry name" value="MPTase-PolyVal"/>
</dbReference>
<dbReference type="Pfam" id="PF18818">
    <property type="entry name" value="MPTase-PolyVal"/>
    <property type="match status" value="1"/>
</dbReference>
<reference evidence="2 3" key="1">
    <citation type="submission" date="2014-06" db="EMBL/GenBank/DDBJ databases">
        <authorList>
            <person name="Ju J."/>
            <person name="Zhang J."/>
        </authorList>
    </citation>
    <scope>NUCLEOTIDE SEQUENCE [LARGE SCALE GENOMIC DNA]</scope>
    <source>
        <strain evidence="2">DmW_048</strain>
    </source>
</reference>
<sequence>MVTAEKFQIGAGLSGYVAELAAAQICAVKGVPPTTRHAAYLQSWINIMKADKRAIFTAASHASRAVEFLLAAAESPVEERPLAA</sequence>
<name>A0A252B1E4_9PROT</name>
<accession>A0A252B1E4</accession>
<dbReference type="AlphaFoldDB" id="A0A252B1E4"/>
<organism evidence="2 3">
    <name type="scientific">Acetobacter orientalis</name>
    <dbReference type="NCBI Taxonomy" id="146474"/>
    <lineage>
        <taxon>Bacteria</taxon>
        <taxon>Pseudomonadati</taxon>
        <taxon>Pseudomonadota</taxon>
        <taxon>Alphaproteobacteria</taxon>
        <taxon>Acetobacterales</taxon>
        <taxon>Acetobacteraceae</taxon>
        <taxon>Acetobacter</taxon>
    </lineage>
</organism>
<protein>
    <recommendedName>
        <fullName evidence="1">Polyvalent protein metallopeptidase domain-containing protein</fullName>
    </recommendedName>
</protein>
<evidence type="ECO:0000313" key="3">
    <source>
        <dbReference type="Proteomes" id="UP000194999"/>
    </source>
</evidence>
<evidence type="ECO:0000313" key="2">
    <source>
        <dbReference type="EMBL" id="OUI98180.1"/>
    </source>
</evidence>
<evidence type="ECO:0000259" key="1">
    <source>
        <dbReference type="Pfam" id="PF18818"/>
    </source>
</evidence>
<dbReference type="Proteomes" id="UP000194999">
    <property type="component" value="Unassembled WGS sequence"/>
</dbReference>
<gene>
    <name evidence="2" type="ORF">HK15_00225</name>
</gene>
<dbReference type="EMBL" id="JOOY01000096">
    <property type="protein sequence ID" value="OUI98180.1"/>
    <property type="molecule type" value="Genomic_DNA"/>
</dbReference>
<feature type="domain" description="Polyvalent protein metallopeptidase" evidence="1">
    <location>
        <begin position="17"/>
        <end position="61"/>
    </location>
</feature>